<feature type="region of interest" description="Disordered" evidence="1">
    <location>
        <begin position="50"/>
        <end position="71"/>
    </location>
</feature>
<evidence type="ECO:0000313" key="2">
    <source>
        <dbReference type="EMBL" id="KAJ4499192.1"/>
    </source>
</evidence>
<accession>A0ABQ8VS54</accession>
<evidence type="ECO:0000313" key="3">
    <source>
        <dbReference type="Proteomes" id="UP001150217"/>
    </source>
</evidence>
<organism evidence="2 3">
    <name type="scientific">Lentinula lateritia</name>
    <dbReference type="NCBI Taxonomy" id="40482"/>
    <lineage>
        <taxon>Eukaryota</taxon>
        <taxon>Fungi</taxon>
        <taxon>Dikarya</taxon>
        <taxon>Basidiomycota</taxon>
        <taxon>Agaricomycotina</taxon>
        <taxon>Agaricomycetes</taxon>
        <taxon>Agaricomycetidae</taxon>
        <taxon>Agaricales</taxon>
        <taxon>Marasmiineae</taxon>
        <taxon>Omphalotaceae</taxon>
        <taxon>Lentinula</taxon>
    </lineage>
</organism>
<protein>
    <submittedName>
        <fullName evidence="2">Uncharacterized protein</fullName>
    </submittedName>
</protein>
<comment type="caution">
    <text evidence="2">The sequence shown here is derived from an EMBL/GenBank/DDBJ whole genome shotgun (WGS) entry which is preliminary data.</text>
</comment>
<dbReference type="Proteomes" id="UP001150217">
    <property type="component" value="Unassembled WGS sequence"/>
</dbReference>
<sequence>MSNQLWSPESTIVVKFAYATLQTKEKFVRRYCINKLSRVKSTVPQEWQPRLFHSTGPQQGLPEDLPGLEDPQYILSSPQTRKYEVVQEALGALAGNIGNLLKEKPGDVTGLDLGDFF</sequence>
<name>A0ABQ8VS54_9AGAR</name>
<dbReference type="EMBL" id="JANVFT010000012">
    <property type="protein sequence ID" value="KAJ4499192.1"/>
    <property type="molecule type" value="Genomic_DNA"/>
</dbReference>
<gene>
    <name evidence="2" type="ORF">C8R41DRAFT_816337</name>
</gene>
<evidence type="ECO:0000256" key="1">
    <source>
        <dbReference type="SAM" id="MobiDB-lite"/>
    </source>
</evidence>
<proteinExistence type="predicted"/>
<keyword evidence="3" id="KW-1185">Reference proteome</keyword>
<reference evidence="2" key="1">
    <citation type="submission" date="2022-08" db="EMBL/GenBank/DDBJ databases">
        <title>A Global Phylogenomic Analysis of the Shiitake Genus Lentinula.</title>
        <authorList>
            <consortium name="DOE Joint Genome Institute"/>
            <person name="Sierra-Patev S."/>
            <person name="Min B."/>
            <person name="Naranjo-Ortiz M."/>
            <person name="Looney B."/>
            <person name="Konkel Z."/>
            <person name="Slot J.C."/>
            <person name="Sakamoto Y."/>
            <person name="Steenwyk J.L."/>
            <person name="Rokas A."/>
            <person name="Carro J."/>
            <person name="Camarero S."/>
            <person name="Ferreira P."/>
            <person name="Molpeceres G."/>
            <person name="Ruiz-Duenas F.J."/>
            <person name="Serrano A."/>
            <person name="Henrissat B."/>
            <person name="Drula E."/>
            <person name="Hughes K.W."/>
            <person name="Mata J.L."/>
            <person name="Ishikawa N.K."/>
            <person name="Vargas-Isla R."/>
            <person name="Ushijima S."/>
            <person name="Smith C.A."/>
            <person name="Ahrendt S."/>
            <person name="Andreopoulos W."/>
            <person name="He G."/>
            <person name="Labutti K."/>
            <person name="Lipzen A."/>
            <person name="Ng V."/>
            <person name="Riley R."/>
            <person name="Sandor L."/>
            <person name="Barry K."/>
            <person name="Martinez A.T."/>
            <person name="Xiao Y."/>
            <person name="Gibbons J.G."/>
            <person name="Terashima K."/>
            <person name="Grigoriev I.V."/>
            <person name="Hibbett D.S."/>
        </authorList>
    </citation>
    <scope>NUCLEOTIDE SEQUENCE</scope>
    <source>
        <strain evidence="2">RHP3577 ss4</strain>
    </source>
</reference>